<keyword evidence="2" id="KW-1185">Reference proteome</keyword>
<evidence type="ECO:0000313" key="1">
    <source>
        <dbReference type="EMBL" id="KEQ75316.1"/>
    </source>
</evidence>
<dbReference type="OrthoDB" id="3903207at2759"/>
<dbReference type="RefSeq" id="XP_013429842.1">
    <property type="nucleotide sequence ID" value="XM_013574388.1"/>
</dbReference>
<evidence type="ECO:0000313" key="2">
    <source>
        <dbReference type="Proteomes" id="UP000027730"/>
    </source>
</evidence>
<dbReference type="Proteomes" id="UP000027730">
    <property type="component" value="Unassembled WGS sequence"/>
</dbReference>
<dbReference type="EMBL" id="KL584705">
    <property type="protein sequence ID" value="KEQ75316.1"/>
    <property type="molecule type" value="Genomic_DNA"/>
</dbReference>
<organism evidence="1 2">
    <name type="scientific">Aureobasidium namibiae CBS 147.97</name>
    <dbReference type="NCBI Taxonomy" id="1043004"/>
    <lineage>
        <taxon>Eukaryota</taxon>
        <taxon>Fungi</taxon>
        <taxon>Dikarya</taxon>
        <taxon>Ascomycota</taxon>
        <taxon>Pezizomycotina</taxon>
        <taxon>Dothideomycetes</taxon>
        <taxon>Dothideomycetidae</taxon>
        <taxon>Dothideales</taxon>
        <taxon>Saccotheciaceae</taxon>
        <taxon>Aureobasidium</taxon>
    </lineage>
</organism>
<protein>
    <submittedName>
        <fullName evidence="1">Uncharacterized protein</fullName>
    </submittedName>
</protein>
<dbReference type="HOGENOM" id="CLU_1524836_0_0_1"/>
<gene>
    <name evidence="1" type="ORF">M436DRAFT_79729</name>
</gene>
<proteinExistence type="predicted"/>
<name>A0A074XL74_9PEZI</name>
<sequence>MADFRLDPDPGKDEERILSAPVVQASDTALNTLISINEDFTQLHAYQAVHEIKTQWPDLRATDFTARKINDLFQFLRQGNILVQKSHLRAFIVAWNVLDANFPSLDATKQAKLIRDMVVSQLGAVGKEATDGDEMNTISTARTKIGVDVEEYFQNLFPESPSPSPRRTRSWSVSVS</sequence>
<reference evidence="1 2" key="1">
    <citation type="journal article" date="2014" name="BMC Genomics">
        <title>Genome sequencing of four Aureobasidium pullulans varieties: biotechnological potential, stress tolerance, and description of new species.</title>
        <authorList>
            <person name="Gostin Ar C."/>
            <person name="Ohm R.A."/>
            <person name="Kogej T."/>
            <person name="Sonjak S."/>
            <person name="Turk M."/>
            <person name="Zajc J."/>
            <person name="Zalar P."/>
            <person name="Grube M."/>
            <person name="Sun H."/>
            <person name="Han J."/>
            <person name="Sharma A."/>
            <person name="Chiniquy J."/>
            <person name="Ngan C.Y."/>
            <person name="Lipzen A."/>
            <person name="Barry K."/>
            <person name="Grigoriev I.V."/>
            <person name="Gunde-Cimerman N."/>
        </authorList>
    </citation>
    <scope>NUCLEOTIDE SEQUENCE [LARGE SCALE GENOMIC DNA]</scope>
    <source>
        <strain evidence="1 2">CBS 147.97</strain>
    </source>
</reference>
<dbReference type="GeneID" id="25416487"/>
<accession>A0A074XL74</accession>
<dbReference type="AlphaFoldDB" id="A0A074XL74"/>